<feature type="region of interest" description="Disordered" evidence="9">
    <location>
        <begin position="1"/>
        <end position="24"/>
    </location>
</feature>
<dbReference type="CDD" id="cd18140">
    <property type="entry name" value="HLD_clamp_RFC"/>
    <property type="match status" value="1"/>
</dbReference>
<accession>A0A0D6EGB4</accession>
<comment type="subcellular location">
    <subcellularLocation>
        <location evidence="1">Nucleus</location>
    </subcellularLocation>
</comment>
<keyword evidence="6" id="KW-0539">Nucleus</keyword>
<evidence type="ECO:0000256" key="6">
    <source>
        <dbReference type="ARBA" id="ARBA00023242"/>
    </source>
</evidence>
<evidence type="ECO:0000256" key="8">
    <source>
        <dbReference type="ARBA" id="ARBA00043975"/>
    </source>
</evidence>
<dbReference type="InterPro" id="IPR003593">
    <property type="entry name" value="AAA+_ATPase"/>
</dbReference>
<keyword evidence="12" id="KW-1185">Reference proteome</keyword>
<dbReference type="Gene3D" id="3.40.50.300">
    <property type="entry name" value="P-loop containing nucleotide triphosphate hydrolases"/>
    <property type="match status" value="1"/>
</dbReference>
<dbReference type="InterPro" id="IPR047854">
    <property type="entry name" value="RFC_lid"/>
</dbReference>
<feature type="region of interest" description="Disordered" evidence="9">
    <location>
        <begin position="42"/>
        <end position="127"/>
    </location>
</feature>
<dbReference type="CDD" id="cd00009">
    <property type="entry name" value="AAA"/>
    <property type="match status" value="1"/>
</dbReference>
<dbReference type="Gene3D" id="1.10.8.60">
    <property type="match status" value="1"/>
</dbReference>
<dbReference type="Pfam" id="PF00004">
    <property type="entry name" value="AAA"/>
    <property type="match status" value="1"/>
</dbReference>
<feature type="non-terminal residue" evidence="11">
    <location>
        <position position="1"/>
    </location>
</feature>
<evidence type="ECO:0000256" key="7">
    <source>
        <dbReference type="ARBA" id="ARBA00023306"/>
    </source>
</evidence>
<dbReference type="InterPro" id="IPR027417">
    <property type="entry name" value="P-loop_NTPase"/>
</dbReference>
<keyword evidence="7" id="KW-0131">Cell cycle</keyword>
<evidence type="ECO:0000256" key="3">
    <source>
        <dbReference type="ARBA" id="ARBA00022741"/>
    </source>
</evidence>
<evidence type="ECO:0000256" key="1">
    <source>
        <dbReference type="ARBA" id="ARBA00004123"/>
    </source>
</evidence>
<protein>
    <submittedName>
        <fullName evidence="11">SPOSA6832_00556-mRNA-1:cds</fullName>
    </submittedName>
</protein>
<evidence type="ECO:0000313" key="11">
    <source>
        <dbReference type="EMBL" id="CEQ39067.1"/>
    </source>
</evidence>
<reference evidence="12" key="1">
    <citation type="submission" date="2015-02" db="EMBL/GenBank/DDBJ databases">
        <authorList>
            <person name="Gon?alves P."/>
        </authorList>
    </citation>
    <scope>NUCLEOTIDE SEQUENCE [LARGE SCALE GENOMIC DNA]</scope>
</reference>
<comment type="similarity">
    <text evidence="8">Belongs to the activator 1 small subunits family. CTF18 subfamily.</text>
</comment>
<dbReference type="GO" id="GO:0006260">
    <property type="term" value="P:DNA replication"/>
    <property type="evidence" value="ECO:0007669"/>
    <property type="project" value="UniProtKB-KW"/>
</dbReference>
<evidence type="ECO:0000256" key="2">
    <source>
        <dbReference type="ARBA" id="ARBA00022705"/>
    </source>
</evidence>
<name>A0A0D6EGB4_SPOSA</name>
<dbReference type="SUPFAM" id="SSF52540">
    <property type="entry name" value="P-loop containing nucleoside triphosphate hydrolases"/>
    <property type="match status" value="1"/>
</dbReference>
<keyword evidence="2" id="KW-0235">DNA replication</keyword>
<dbReference type="GO" id="GO:0005524">
    <property type="term" value="F:ATP binding"/>
    <property type="evidence" value="ECO:0007669"/>
    <property type="project" value="UniProtKB-KW"/>
</dbReference>
<feature type="compositionally biased region" description="Basic and acidic residues" evidence="9">
    <location>
        <begin position="118"/>
        <end position="127"/>
    </location>
</feature>
<dbReference type="OrthoDB" id="2195431at2759"/>
<sequence>MAALAELNRAPPFHSSPAAPTRRKRLHLEEDDDFFAMAALAEAETTREPPQPTVDLDEGEDVDMDVLREIEAQEREERERTAVRSTGIEGGSSASASTMTRPVPGIGAAEGRLSVGDSSKDAKGKGRMRFEEDDDFGGLDHHDQVMFASSKPAHVSAPRPLAPQHDYSAHYGSVSSLNMSLRPGYIEAAYVQATTLDGRKIILRRKKKLDSWVGTSADQKEDSAALARLAASMLEQPYHRLLQSIQQDVALEKKQNEANATNAALNTAGSISSNAQEKMIETTLWTDKYRPKRFVDLLGDESFTAHSHRIVQRVHRTALLWLKEWDSCVFKGTMKANAAAEMKKERRNKRAREGAGGGSGASASGSGFGSAAGGGGFEEAAPDPYGRPQEKILLLSGPPGLGKTTLAHVLARQAGYQVLEINASDDRTGRVVEERIRNALDSTALTLGWNAKEKGKARDGLGDGKARPTCVVVDEVDGAGGGGESSFVKTLVKLVMEGSSTKKPKKNGKSKKDRPLLRPIICICNDLYAPVLRPLRPLAKIIRFSPPTNTMLVKRLKTICEAENLGAENKHLTLLVDTAEGDLRSCLNTLQFIKRRGATIDEQVIRSTSLGMKDTGTSAAQVLDRLFKKPLRRKGVSAGDEKYVGRIVKDVQTSGEYEKISQGCFENYLLARGTNDEAFPRINQALDWLFLYDQLDHRLRTERDYELLAYVPYTFVSWYPLFSSQVPNPVELPKTDYEMYLQRVAHQEVAEAFTQNMPQALKALFTGTNIVAELLPLLNRIVSPDLKPVNSHIVKNEERATLLRLVNTMITTKLSFVLDKNEEGQLSYKLDPPIDVFVHFGGKRASDMAPSRYAVRQMINREIDSELLRRGGNPGGASKDAGAILSAYKTTPQAAVAPDTKQAVDFFGRVIVPKTLTASQEAAGLLAPPPTKRVKQARYHFREGFSNAVRTTKRVSDFFA</sequence>
<feature type="compositionally biased region" description="Acidic residues" evidence="9">
    <location>
        <begin position="55"/>
        <end position="64"/>
    </location>
</feature>
<dbReference type="AlphaFoldDB" id="A0A0D6EGB4"/>
<keyword evidence="5" id="KW-0238">DNA-binding</keyword>
<feature type="region of interest" description="Disordered" evidence="9">
    <location>
        <begin position="340"/>
        <end position="383"/>
    </location>
</feature>
<dbReference type="PANTHER" id="PTHR46765">
    <property type="entry name" value="P-LOOP CONTAINING NUCLEOSIDE TRIPHOSPHATE HYDROLASES SUPERFAMILY PROTEIN"/>
    <property type="match status" value="1"/>
</dbReference>
<dbReference type="SMART" id="SM00382">
    <property type="entry name" value="AAA"/>
    <property type="match status" value="1"/>
</dbReference>
<dbReference type="GO" id="GO:0016887">
    <property type="term" value="F:ATP hydrolysis activity"/>
    <property type="evidence" value="ECO:0007669"/>
    <property type="project" value="InterPro"/>
</dbReference>
<evidence type="ECO:0000259" key="10">
    <source>
        <dbReference type="SMART" id="SM00382"/>
    </source>
</evidence>
<feature type="domain" description="AAA+ ATPase" evidence="10">
    <location>
        <begin position="389"/>
        <end position="548"/>
    </location>
</feature>
<dbReference type="PANTHER" id="PTHR46765:SF1">
    <property type="entry name" value="P-LOOP CONTAINING NUCLEOSIDE TRIPHOSPHATE HYDROLASES SUPERFAMILY PROTEIN"/>
    <property type="match status" value="1"/>
</dbReference>
<evidence type="ECO:0000256" key="5">
    <source>
        <dbReference type="ARBA" id="ARBA00023125"/>
    </source>
</evidence>
<evidence type="ECO:0000313" key="12">
    <source>
        <dbReference type="Proteomes" id="UP000243876"/>
    </source>
</evidence>
<dbReference type="Proteomes" id="UP000243876">
    <property type="component" value="Unassembled WGS sequence"/>
</dbReference>
<dbReference type="GO" id="GO:0003677">
    <property type="term" value="F:DNA binding"/>
    <property type="evidence" value="ECO:0007669"/>
    <property type="project" value="UniProtKB-KW"/>
</dbReference>
<dbReference type="EMBL" id="CENE01000002">
    <property type="protein sequence ID" value="CEQ39067.1"/>
    <property type="molecule type" value="Genomic_DNA"/>
</dbReference>
<keyword evidence="4" id="KW-0067">ATP-binding</keyword>
<dbReference type="GO" id="GO:0005634">
    <property type="term" value="C:nucleus"/>
    <property type="evidence" value="ECO:0007669"/>
    <property type="project" value="UniProtKB-SubCell"/>
</dbReference>
<gene>
    <name evidence="11" type="primary">SPOSA6832_00556</name>
</gene>
<dbReference type="InterPro" id="IPR053016">
    <property type="entry name" value="CTF18-RFC_complex"/>
</dbReference>
<keyword evidence="3" id="KW-0547">Nucleotide-binding</keyword>
<evidence type="ECO:0000256" key="9">
    <source>
        <dbReference type="SAM" id="MobiDB-lite"/>
    </source>
</evidence>
<evidence type="ECO:0000256" key="4">
    <source>
        <dbReference type="ARBA" id="ARBA00022840"/>
    </source>
</evidence>
<organism evidence="11 12">
    <name type="scientific">Sporidiobolus salmonicolor</name>
    <name type="common">Yeast-like fungus</name>
    <name type="synonym">Sporobolomyces salmonicolor</name>
    <dbReference type="NCBI Taxonomy" id="5005"/>
    <lineage>
        <taxon>Eukaryota</taxon>
        <taxon>Fungi</taxon>
        <taxon>Dikarya</taxon>
        <taxon>Basidiomycota</taxon>
        <taxon>Pucciniomycotina</taxon>
        <taxon>Microbotryomycetes</taxon>
        <taxon>Sporidiobolales</taxon>
        <taxon>Sporidiobolaceae</taxon>
        <taxon>Sporobolomyces</taxon>
    </lineage>
</organism>
<feature type="compositionally biased region" description="Basic and acidic residues" evidence="9">
    <location>
        <begin position="65"/>
        <end position="82"/>
    </location>
</feature>
<dbReference type="InterPro" id="IPR003959">
    <property type="entry name" value="ATPase_AAA_core"/>
</dbReference>
<proteinExistence type="inferred from homology"/>
<feature type="compositionally biased region" description="Gly residues" evidence="9">
    <location>
        <begin position="354"/>
        <end position="377"/>
    </location>
</feature>